<dbReference type="Proteomes" id="UP000192582">
    <property type="component" value="Unassembled WGS sequence"/>
</dbReference>
<feature type="region of interest" description="Disordered" evidence="1">
    <location>
        <begin position="23"/>
        <end position="44"/>
    </location>
</feature>
<keyword evidence="2" id="KW-0732">Signal</keyword>
<feature type="signal peptide" evidence="2">
    <location>
        <begin position="1"/>
        <end position="21"/>
    </location>
</feature>
<evidence type="ECO:0000313" key="3">
    <source>
        <dbReference type="EMBL" id="SMB83970.1"/>
    </source>
</evidence>
<dbReference type="EMBL" id="FWWU01000007">
    <property type="protein sequence ID" value="SMB83970.1"/>
    <property type="molecule type" value="Genomic_DNA"/>
</dbReference>
<evidence type="ECO:0000256" key="2">
    <source>
        <dbReference type="SAM" id="SignalP"/>
    </source>
</evidence>
<name>A0A1W1USG5_9DEIO</name>
<evidence type="ECO:0008006" key="5">
    <source>
        <dbReference type="Google" id="ProtNLM"/>
    </source>
</evidence>
<protein>
    <recommendedName>
        <fullName evidence="5">PKD domain-containing protein</fullName>
    </recommendedName>
</protein>
<evidence type="ECO:0000256" key="1">
    <source>
        <dbReference type="SAM" id="MobiDB-lite"/>
    </source>
</evidence>
<dbReference type="OrthoDB" id="53619at2"/>
<proteinExistence type="predicted"/>
<gene>
    <name evidence="3" type="ORF">SAMN00790413_04951</name>
</gene>
<dbReference type="PROSITE" id="PS51257">
    <property type="entry name" value="PROKAR_LIPOPROTEIN"/>
    <property type="match status" value="1"/>
</dbReference>
<keyword evidence="4" id="KW-1185">Reference proteome</keyword>
<accession>A0A1W1USG5</accession>
<evidence type="ECO:0000313" key="4">
    <source>
        <dbReference type="Proteomes" id="UP000192582"/>
    </source>
</evidence>
<feature type="chain" id="PRO_5013275125" description="PKD domain-containing protein" evidence="2">
    <location>
        <begin position="22"/>
        <end position="735"/>
    </location>
</feature>
<dbReference type="AlphaFoldDB" id="A0A1W1USG5"/>
<sequence>MLKLKSFTVLTCAMLLFTACSGPTVPPPNSPTTPTTPTPPSTSDVIVKPEARVMDAGTRAALTQFKPVGTGPVKMYELRYQATPQTSALGVGNVLVSEPGPNAPYGYLVKVRAVRKEVGQIVVDAEQAKLEDAIEKGQVEMKIELKPEDLESSKPLSDGVSMVTTSSGISAESLIDSNTVLPWAISLDKVLYDGDEKPETTNDQVGTKGKVKFALGLDLHLNIGGEEGNAVRAKVSLDQSMDLKLFAHGNYKFKESKPLYQYFFTPISFPIGFVPVVIVPKLIISLDSSGQIKGDMTFDVAQTFNTAAGTEYKKGAWHDLSSGPDFKLVPGAFEGQMNANLQVGPTVRGEFLLYGLAGAYADIGAYADLKFQYPSVPLWKADLCAAANAGVSIDLIFTAFQYGGNIFTKCANLAMAQNNPPVVTKITAEREPVFGEGTPTGPLNTNDIVDLCVFATDPDEADKKLKFFFTSDRDVLGETVSPEGCISHRFQQEGLRNITVTAVDHEGLKATKSLPLTIVKFEAPAPTVSIQSPTGNQTFSLQGSSVAAPLVGLSSLNDCTREKWTSSEPKDIISSVNNCGAPFITFKTPGPRTITLTAVNASNKVGSAQTTVNVVEKTNTNAPAQALLAIKNHPERPANIKFGESITAQLVLSDADADKVSYVLKLSRKGEPGTAVVVAQGSSLPKVVEHTFVPSAALPGGSGATDYIVQLEATDNNHSDKAISLIEVHMDAIPK</sequence>
<dbReference type="RefSeq" id="WP_139806617.1">
    <property type="nucleotide sequence ID" value="NZ_FWWU01000007.1"/>
</dbReference>
<feature type="compositionally biased region" description="Pro residues" evidence="1">
    <location>
        <begin position="24"/>
        <end position="40"/>
    </location>
</feature>
<organism evidence="3 4">
    <name type="scientific">Deinococcus hopiensis KR-140</name>
    <dbReference type="NCBI Taxonomy" id="695939"/>
    <lineage>
        <taxon>Bacteria</taxon>
        <taxon>Thermotogati</taxon>
        <taxon>Deinococcota</taxon>
        <taxon>Deinococci</taxon>
        <taxon>Deinococcales</taxon>
        <taxon>Deinococcaceae</taxon>
        <taxon>Deinococcus</taxon>
    </lineage>
</organism>
<reference evidence="3 4" key="1">
    <citation type="submission" date="2017-04" db="EMBL/GenBank/DDBJ databases">
        <authorList>
            <person name="Afonso C.L."/>
            <person name="Miller P.J."/>
            <person name="Scott M.A."/>
            <person name="Spackman E."/>
            <person name="Goraichik I."/>
            <person name="Dimitrov K.M."/>
            <person name="Suarez D.L."/>
            <person name="Swayne D.E."/>
        </authorList>
    </citation>
    <scope>NUCLEOTIDE SEQUENCE [LARGE SCALE GENOMIC DNA]</scope>
    <source>
        <strain evidence="3 4">KR-140</strain>
    </source>
</reference>
<dbReference type="STRING" id="695939.SAMN00790413_04951"/>